<reference evidence="2 3" key="1">
    <citation type="submission" date="2024-09" db="EMBL/GenBank/DDBJ databases">
        <authorList>
            <person name="Sun Q."/>
            <person name="Mori K."/>
        </authorList>
    </citation>
    <scope>NUCLEOTIDE SEQUENCE [LARGE SCALE GENOMIC DNA]</scope>
    <source>
        <strain evidence="2 3">JCM 13503</strain>
    </source>
</reference>
<feature type="compositionally biased region" description="Basic and acidic residues" evidence="1">
    <location>
        <begin position="105"/>
        <end position="129"/>
    </location>
</feature>
<protein>
    <recommendedName>
        <fullName evidence="4">Helix-turn-helix domain-containing protein</fullName>
    </recommendedName>
</protein>
<comment type="caution">
    <text evidence="2">The sequence shown here is derived from an EMBL/GenBank/DDBJ whole genome shotgun (WGS) entry which is preliminary data.</text>
</comment>
<organism evidence="2 3">
    <name type="scientific">Deinococcus oregonensis</name>
    <dbReference type="NCBI Taxonomy" id="1805970"/>
    <lineage>
        <taxon>Bacteria</taxon>
        <taxon>Thermotogati</taxon>
        <taxon>Deinococcota</taxon>
        <taxon>Deinococci</taxon>
        <taxon>Deinococcales</taxon>
        <taxon>Deinococcaceae</taxon>
        <taxon>Deinococcus</taxon>
    </lineage>
</organism>
<feature type="region of interest" description="Disordered" evidence="1">
    <location>
        <begin position="176"/>
        <end position="197"/>
    </location>
</feature>
<evidence type="ECO:0000256" key="1">
    <source>
        <dbReference type="SAM" id="MobiDB-lite"/>
    </source>
</evidence>
<sequence length="340" mass="37552">MKRGEDTMMPNWLLDAIENMTLASDIKIACYLGRRRLYQASTFKPWQIAGELGIDLRTTQMSLKRLADSGHILSTDGEHCLRGACAKIAHPLHKSTRVKTTLKTVQHEKNLSLNKENKGNKEEGRKEGENGAIVLPAEPAHPTHEHQEGESLPSPVLAPVQERIQSAVQGARIETAAPHPPQFRAAPPSPRPEHHGDDHDAVVLFRDIAGGGFVTRYRGELARWHRDYSEAFLRLAYVLAPTLPGSKGMFVFADLLDRDARKPWPEALKAQYELDVQAAAPAQTVPVARVKAGDLLRWPDGVIARVERVDHADAVTDAEDDARGYVPLALIGKTVEVLRA</sequence>
<evidence type="ECO:0008006" key="4">
    <source>
        <dbReference type="Google" id="ProtNLM"/>
    </source>
</evidence>
<dbReference type="RefSeq" id="WP_380006002.1">
    <property type="nucleotide sequence ID" value="NZ_JBHLYR010000013.1"/>
</dbReference>
<name>A0ABV6AXC2_9DEIO</name>
<feature type="region of interest" description="Disordered" evidence="1">
    <location>
        <begin position="101"/>
        <end position="130"/>
    </location>
</feature>
<keyword evidence="3" id="KW-1185">Reference proteome</keyword>
<evidence type="ECO:0000313" key="3">
    <source>
        <dbReference type="Proteomes" id="UP001589733"/>
    </source>
</evidence>
<proteinExistence type="predicted"/>
<dbReference type="Proteomes" id="UP001589733">
    <property type="component" value="Unassembled WGS sequence"/>
</dbReference>
<gene>
    <name evidence="2" type="ORF">ACFFLM_04585</name>
</gene>
<evidence type="ECO:0000313" key="2">
    <source>
        <dbReference type="EMBL" id="MFB9991256.1"/>
    </source>
</evidence>
<dbReference type="EMBL" id="JBHLYR010000013">
    <property type="protein sequence ID" value="MFB9991256.1"/>
    <property type="molecule type" value="Genomic_DNA"/>
</dbReference>
<accession>A0ABV6AXC2</accession>